<organism evidence="2">
    <name type="scientific">marine sediment metagenome</name>
    <dbReference type="NCBI Taxonomy" id="412755"/>
    <lineage>
        <taxon>unclassified sequences</taxon>
        <taxon>metagenomes</taxon>
        <taxon>ecological metagenomes</taxon>
    </lineage>
</organism>
<gene>
    <name evidence="2" type="ORF">LCGC14_1731040</name>
</gene>
<keyword evidence="1" id="KW-0812">Transmembrane</keyword>
<accession>A0A0F9HX91</accession>
<evidence type="ECO:0000313" key="2">
    <source>
        <dbReference type="EMBL" id="KKM07722.1"/>
    </source>
</evidence>
<proteinExistence type="predicted"/>
<name>A0A0F9HX91_9ZZZZ</name>
<dbReference type="EMBL" id="LAZR01015709">
    <property type="protein sequence ID" value="KKM07722.1"/>
    <property type="molecule type" value="Genomic_DNA"/>
</dbReference>
<protein>
    <submittedName>
        <fullName evidence="2">Uncharacterized protein</fullName>
    </submittedName>
</protein>
<sequence>MLVPEILAIFSLVLLLAWGIRALVVLFQEWIFEGNYWSIVGTVGVILMTLSLCWLAALD</sequence>
<evidence type="ECO:0000256" key="1">
    <source>
        <dbReference type="SAM" id="Phobius"/>
    </source>
</evidence>
<keyword evidence="1" id="KW-1133">Transmembrane helix</keyword>
<reference evidence="2" key="1">
    <citation type="journal article" date="2015" name="Nature">
        <title>Complex archaea that bridge the gap between prokaryotes and eukaryotes.</title>
        <authorList>
            <person name="Spang A."/>
            <person name="Saw J.H."/>
            <person name="Jorgensen S.L."/>
            <person name="Zaremba-Niedzwiedzka K."/>
            <person name="Martijn J."/>
            <person name="Lind A.E."/>
            <person name="van Eijk R."/>
            <person name="Schleper C."/>
            <person name="Guy L."/>
            <person name="Ettema T.J."/>
        </authorList>
    </citation>
    <scope>NUCLEOTIDE SEQUENCE</scope>
</reference>
<keyword evidence="1" id="KW-0472">Membrane</keyword>
<comment type="caution">
    <text evidence="2">The sequence shown here is derived from an EMBL/GenBank/DDBJ whole genome shotgun (WGS) entry which is preliminary data.</text>
</comment>
<feature type="transmembrane region" description="Helical" evidence="1">
    <location>
        <begin position="38"/>
        <end position="58"/>
    </location>
</feature>
<dbReference type="AlphaFoldDB" id="A0A0F9HX91"/>